<evidence type="ECO:0000256" key="1">
    <source>
        <dbReference type="SAM" id="MobiDB-lite"/>
    </source>
</evidence>
<dbReference type="OrthoDB" id="5356691at2759"/>
<dbReference type="AlphaFoldDB" id="A0A5J5ETT2"/>
<feature type="transmembrane region" description="Helical" evidence="2">
    <location>
        <begin position="101"/>
        <end position="125"/>
    </location>
</feature>
<evidence type="ECO:0000313" key="3">
    <source>
        <dbReference type="EMBL" id="KAA8902939.1"/>
    </source>
</evidence>
<reference evidence="3 4" key="1">
    <citation type="submission" date="2019-09" db="EMBL/GenBank/DDBJ databases">
        <title>Draft genome of the ectomycorrhizal ascomycete Sphaerosporella brunnea.</title>
        <authorList>
            <consortium name="DOE Joint Genome Institute"/>
            <person name="Benucci G.M."/>
            <person name="Marozzi G."/>
            <person name="Antonielli L."/>
            <person name="Sanchez S."/>
            <person name="Marco P."/>
            <person name="Wang X."/>
            <person name="Falini L.B."/>
            <person name="Barry K."/>
            <person name="Haridas S."/>
            <person name="Lipzen A."/>
            <person name="Labutti K."/>
            <person name="Grigoriev I.V."/>
            <person name="Murat C."/>
            <person name="Martin F."/>
            <person name="Albertini E."/>
            <person name="Donnini D."/>
            <person name="Bonito G."/>
        </authorList>
    </citation>
    <scope>NUCLEOTIDE SEQUENCE [LARGE SCALE GENOMIC DNA]</scope>
    <source>
        <strain evidence="3 4">Sb_GMNB300</strain>
    </source>
</reference>
<organism evidence="3 4">
    <name type="scientific">Sphaerosporella brunnea</name>
    <dbReference type="NCBI Taxonomy" id="1250544"/>
    <lineage>
        <taxon>Eukaryota</taxon>
        <taxon>Fungi</taxon>
        <taxon>Dikarya</taxon>
        <taxon>Ascomycota</taxon>
        <taxon>Pezizomycotina</taxon>
        <taxon>Pezizomycetes</taxon>
        <taxon>Pezizales</taxon>
        <taxon>Pyronemataceae</taxon>
        <taxon>Sphaerosporella</taxon>
    </lineage>
</organism>
<dbReference type="PANTHER" id="PTHR42069:SF1">
    <property type="entry name" value="MARVEL DOMAIN-CONTAINING PROTEIN"/>
    <property type="match status" value="1"/>
</dbReference>
<keyword evidence="2" id="KW-0812">Transmembrane</keyword>
<keyword evidence="2" id="KW-1133">Transmembrane helix</keyword>
<proteinExistence type="predicted"/>
<dbReference type="PANTHER" id="PTHR42069">
    <property type="entry name" value="HYPHAL ANASTAMOSIS-8 PROTEIN"/>
    <property type="match status" value="1"/>
</dbReference>
<dbReference type="EMBL" id="VXIS01000124">
    <property type="protein sequence ID" value="KAA8902939.1"/>
    <property type="molecule type" value="Genomic_DNA"/>
</dbReference>
<keyword evidence="2" id="KW-0472">Membrane</keyword>
<evidence type="ECO:0000313" key="4">
    <source>
        <dbReference type="Proteomes" id="UP000326924"/>
    </source>
</evidence>
<dbReference type="InParanoid" id="A0A5J5ETT2"/>
<keyword evidence="4" id="KW-1185">Reference proteome</keyword>
<sequence>MDLNNHTAAHPNKQYPTPPPRLLSPSPTNDDPPNYTSPTVTAPRAPLGLGLTIPEKHWTSITLHSPDPHSALASNPHDRLLNPRARTRSELISLSISRSRFVLRLISLIFSCALLGCVCTVYTSFYRTKGHKLMYAGEAIWPDQVAVAASNVLLAAGAVTATVSALVLVAGLGRRWRRVTKEGDSLALAAAVVNFCVALAASVVQVLWSGGNPELRRWTCAHQDVRHPEAEFESMCAGLTAAEAMAWGVVAVEVLVMVNVGVGYVLVRRNSEGRRRFTICA</sequence>
<evidence type="ECO:0000256" key="2">
    <source>
        <dbReference type="SAM" id="Phobius"/>
    </source>
</evidence>
<feature type="transmembrane region" description="Helical" evidence="2">
    <location>
        <begin position="185"/>
        <end position="208"/>
    </location>
</feature>
<feature type="region of interest" description="Disordered" evidence="1">
    <location>
        <begin position="1"/>
        <end position="43"/>
    </location>
</feature>
<name>A0A5J5ETT2_9PEZI</name>
<feature type="transmembrane region" description="Helical" evidence="2">
    <location>
        <begin position="145"/>
        <end position="173"/>
    </location>
</feature>
<comment type="caution">
    <text evidence="3">The sequence shown here is derived from an EMBL/GenBank/DDBJ whole genome shotgun (WGS) entry which is preliminary data.</text>
</comment>
<dbReference type="Proteomes" id="UP000326924">
    <property type="component" value="Unassembled WGS sequence"/>
</dbReference>
<gene>
    <name evidence="3" type="ORF">FN846DRAFT_908308</name>
</gene>
<protein>
    <submittedName>
        <fullName evidence="3">Uncharacterized protein</fullName>
    </submittedName>
</protein>
<feature type="compositionally biased region" description="Polar residues" evidence="1">
    <location>
        <begin position="29"/>
        <end position="40"/>
    </location>
</feature>
<feature type="transmembrane region" description="Helical" evidence="2">
    <location>
        <begin position="244"/>
        <end position="267"/>
    </location>
</feature>
<accession>A0A5J5ETT2</accession>